<name>A0A131ZYX8_SARSC</name>
<dbReference type="EMBL" id="JXLN01007029">
    <property type="protein sequence ID" value="KPM04016.1"/>
    <property type="molecule type" value="Genomic_DNA"/>
</dbReference>
<dbReference type="SUPFAM" id="SSF143503">
    <property type="entry name" value="PUG domain-like"/>
    <property type="match status" value="1"/>
</dbReference>
<evidence type="ECO:0000313" key="5">
    <source>
        <dbReference type="Proteomes" id="UP000616769"/>
    </source>
</evidence>
<comment type="caution">
    <text evidence="4">The sequence shown here is derived from an EMBL/GenBank/DDBJ whole genome shotgun (WGS) entry which is preliminary data.</text>
</comment>
<dbReference type="PANTHER" id="PTHR23153:SF38">
    <property type="entry name" value="UBX DOMAIN-CONTAINING PROTEIN 6"/>
    <property type="match status" value="1"/>
</dbReference>
<feature type="region of interest" description="Disordered" evidence="2">
    <location>
        <begin position="22"/>
        <end position="57"/>
    </location>
</feature>
<dbReference type="AlphaFoldDB" id="A0A131ZYX8"/>
<accession>A0A131ZYX8</accession>
<evidence type="ECO:0000313" key="4">
    <source>
        <dbReference type="EMBL" id="KPM04016.1"/>
    </source>
</evidence>
<dbReference type="InterPro" id="IPR036339">
    <property type="entry name" value="PUB-like_dom_sf"/>
</dbReference>
<dbReference type="OrthoDB" id="49605at2759"/>
<keyword evidence="1" id="KW-0175">Coiled coil</keyword>
<gene>
    <name evidence="4" type="ORF">QR98_0024550</name>
</gene>
<dbReference type="PANTHER" id="PTHR23153">
    <property type="entry name" value="UBX-RELATED"/>
    <property type="match status" value="1"/>
</dbReference>
<dbReference type="VEuPathDB" id="VectorBase:SSCA007048"/>
<evidence type="ECO:0000256" key="2">
    <source>
        <dbReference type="SAM" id="MobiDB-lite"/>
    </source>
</evidence>
<feature type="coiled-coil region" evidence="1">
    <location>
        <begin position="82"/>
        <end position="116"/>
    </location>
</feature>
<evidence type="ECO:0000256" key="1">
    <source>
        <dbReference type="SAM" id="Coils"/>
    </source>
</evidence>
<sequence length="423" mass="49651">MDNLKKFFQKKKNDYTFVKAGVGHRLNEEPKKNKIQSSSSANVQQPRPVRTTGADPNVTQAMLNRLEAKNNQNKKSTLYDIMNEEKQKIYKEMQLKDELEKQRNEAAKLRASLNENPYKEFEESQLFTCKTLDLNKPVPFKELKCQLKSSLFDNFQDDNILRSIMIMFNCNRSMNEIGTEMNQKLRTGTEILIKIITNLMTEDLEELKKFKRIRRSKIEQKVLNLDGALDFLYAIGFTIDQDDLDWLVYTDDGDQEIRNKMSYLKDLLSTPQIIPIELERQVRLFQNDSQAESSTDLSDDYIQASSKELKQYYDNLRRYREINEMFVSQKTKLRMISSNNLSHFKPLFTRLRFKIHFNNEMLIIEAIFLSKEKLSEIKTWFLAEFGDVFHLKSISFKHCTTLLSEENSDLETLGLSPASTLLR</sequence>
<feature type="compositionally biased region" description="Polar residues" evidence="2">
    <location>
        <begin position="35"/>
        <end position="45"/>
    </location>
</feature>
<dbReference type="GO" id="GO:0005737">
    <property type="term" value="C:cytoplasm"/>
    <property type="evidence" value="ECO:0007669"/>
    <property type="project" value="TreeGrafter"/>
</dbReference>
<dbReference type="CDD" id="cd09212">
    <property type="entry name" value="PUB"/>
    <property type="match status" value="1"/>
</dbReference>
<reference evidence="4 5" key="1">
    <citation type="journal article" date="2015" name="Parasit. Vectors">
        <title>Draft genome of the scabies mite.</title>
        <authorList>
            <person name="Rider S.D.Jr."/>
            <person name="Morgan M.S."/>
            <person name="Arlian L.G."/>
        </authorList>
    </citation>
    <scope>NUCLEOTIDE SEQUENCE [LARGE SCALE GENOMIC DNA]</scope>
    <source>
        <strain evidence="4">Arlian Lab</strain>
    </source>
</reference>
<proteinExistence type="predicted"/>
<dbReference type="Gene3D" id="1.20.58.2190">
    <property type="match status" value="1"/>
</dbReference>
<feature type="domain" description="PUB" evidence="3">
    <location>
        <begin position="183"/>
        <end position="257"/>
    </location>
</feature>
<dbReference type="Proteomes" id="UP000616769">
    <property type="component" value="Unassembled WGS sequence"/>
</dbReference>
<protein>
    <submittedName>
        <fullName evidence="4">UBX domain-containing protein 6-like protein</fullName>
    </submittedName>
</protein>
<organism evidence="4 5">
    <name type="scientific">Sarcoptes scabiei</name>
    <name type="common">Itch mite</name>
    <name type="synonym">Acarus scabiei</name>
    <dbReference type="NCBI Taxonomy" id="52283"/>
    <lineage>
        <taxon>Eukaryota</taxon>
        <taxon>Metazoa</taxon>
        <taxon>Ecdysozoa</taxon>
        <taxon>Arthropoda</taxon>
        <taxon>Chelicerata</taxon>
        <taxon>Arachnida</taxon>
        <taxon>Acari</taxon>
        <taxon>Acariformes</taxon>
        <taxon>Sarcoptiformes</taxon>
        <taxon>Astigmata</taxon>
        <taxon>Psoroptidia</taxon>
        <taxon>Sarcoptoidea</taxon>
        <taxon>Sarcoptidae</taxon>
        <taxon>Sarcoptinae</taxon>
        <taxon>Sarcoptes</taxon>
    </lineage>
</organism>
<dbReference type="InterPro" id="IPR018997">
    <property type="entry name" value="PUB_domain"/>
</dbReference>
<evidence type="ECO:0000259" key="3">
    <source>
        <dbReference type="Pfam" id="PF09409"/>
    </source>
</evidence>
<dbReference type="Pfam" id="PF09409">
    <property type="entry name" value="PUB"/>
    <property type="match status" value="1"/>
</dbReference>